<evidence type="ECO:0000256" key="6">
    <source>
        <dbReference type="PIRSR" id="PIRSR005536-1"/>
    </source>
</evidence>
<feature type="binding site" evidence="7">
    <location>
        <position position="440"/>
    </location>
    <ligand>
        <name>substrate</name>
    </ligand>
</feature>
<evidence type="ECO:0000256" key="1">
    <source>
        <dbReference type="ARBA" id="ARBA00001255"/>
    </source>
</evidence>
<dbReference type="GO" id="GO:0016052">
    <property type="term" value="P:carbohydrate catabolic process"/>
    <property type="evidence" value="ECO:0007669"/>
    <property type="project" value="InterPro"/>
</dbReference>
<dbReference type="EMBL" id="DXAJ01000070">
    <property type="protein sequence ID" value="HJA02639.1"/>
    <property type="molecule type" value="Genomic_DNA"/>
</dbReference>
<dbReference type="AlphaFoldDB" id="A0A9D2KEI4"/>
<dbReference type="InterPro" id="IPR031704">
    <property type="entry name" value="Glyco_hydro_36_N"/>
</dbReference>
<dbReference type="InterPro" id="IPR017853">
    <property type="entry name" value="GH"/>
</dbReference>
<reference evidence="10" key="1">
    <citation type="journal article" date="2021" name="PeerJ">
        <title>Extensive microbial diversity within the chicken gut microbiome revealed by metagenomics and culture.</title>
        <authorList>
            <person name="Gilroy R."/>
            <person name="Ravi A."/>
            <person name="Getino M."/>
            <person name="Pursley I."/>
            <person name="Horton D.L."/>
            <person name="Alikhan N.F."/>
            <person name="Baker D."/>
            <person name="Gharbi K."/>
            <person name="Hall N."/>
            <person name="Watson M."/>
            <person name="Adriaenssens E.M."/>
            <person name="Foster-Nyarko E."/>
            <person name="Jarju S."/>
            <person name="Secka A."/>
            <person name="Antonio M."/>
            <person name="Oren A."/>
            <person name="Chaudhuri R.R."/>
            <person name="La Ragione R."/>
            <person name="Hildebrand F."/>
            <person name="Pallen M.J."/>
        </authorList>
    </citation>
    <scope>NUCLEOTIDE SEQUENCE</scope>
    <source>
        <strain evidence="10">CHK156-179</strain>
    </source>
</reference>
<dbReference type="PANTHER" id="PTHR43053">
    <property type="entry name" value="GLYCOSIDASE FAMILY 31"/>
    <property type="match status" value="1"/>
</dbReference>
<dbReference type="GO" id="GO:0004557">
    <property type="term" value="F:alpha-galactosidase activity"/>
    <property type="evidence" value="ECO:0007669"/>
    <property type="project" value="UniProtKB-UniRule"/>
</dbReference>
<dbReference type="EC" id="3.2.1.22" evidence="2 5"/>
<comment type="catalytic activity">
    <reaction evidence="1 5">
        <text>Hydrolysis of terminal, non-reducing alpha-D-galactose residues in alpha-D-galactosides, including galactose oligosaccharides, galactomannans and galactolipids.</text>
        <dbReference type="EC" id="3.2.1.22"/>
    </reaction>
</comment>
<evidence type="ECO:0000256" key="7">
    <source>
        <dbReference type="PIRSR" id="PIRSR005536-2"/>
    </source>
</evidence>
<feature type="domain" description="Glycosyl hydrolase family 36 C-terminal" evidence="8">
    <location>
        <begin position="649"/>
        <end position="721"/>
    </location>
</feature>
<reference evidence="10" key="2">
    <citation type="submission" date="2021-04" db="EMBL/GenBank/DDBJ databases">
        <authorList>
            <person name="Gilroy R."/>
        </authorList>
    </citation>
    <scope>NUCLEOTIDE SEQUENCE</scope>
    <source>
        <strain evidence="10">CHK156-179</strain>
    </source>
</reference>
<dbReference type="InterPro" id="IPR013780">
    <property type="entry name" value="Glyco_hydro_b"/>
</dbReference>
<keyword evidence="3 5" id="KW-0378">Hydrolase</keyword>
<evidence type="ECO:0000256" key="3">
    <source>
        <dbReference type="ARBA" id="ARBA00022801"/>
    </source>
</evidence>
<dbReference type="PIRSF" id="PIRSF005536">
    <property type="entry name" value="Agal"/>
    <property type="match status" value="1"/>
</dbReference>
<feature type="binding site" evidence="7">
    <location>
        <begin position="363"/>
        <end position="364"/>
    </location>
    <ligand>
        <name>substrate</name>
    </ligand>
</feature>
<evidence type="ECO:0000256" key="4">
    <source>
        <dbReference type="ARBA" id="ARBA00023295"/>
    </source>
</evidence>
<keyword evidence="4 5" id="KW-0326">Glycosidase</keyword>
<organism evidence="10 11">
    <name type="scientific">Candidatus Gallimonas gallistercoris</name>
    <dbReference type="NCBI Taxonomy" id="2838602"/>
    <lineage>
        <taxon>Bacteria</taxon>
        <taxon>Bacillati</taxon>
        <taxon>Bacillota</taxon>
        <taxon>Clostridia</taxon>
        <taxon>Candidatus Gallimonas</taxon>
    </lineage>
</organism>
<name>A0A9D2KEI4_9FIRM</name>
<dbReference type="CDD" id="cd14791">
    <property type="entry name" value="GH36"/>
    <property type="match status" value="1"/>
</dbReference>
<dbReference type="Pfam" id="PF02065">
    <property type="entry name" value="Melibiase"/>
    <property type="match status" value="1"/>
</dbReference>
<dbReference type="PROSITE" id="PS00512">
    <property type="entry name" value="ALPHA_GALACTOSIDASE"/>
    <property type="match status" value="1"/>
</dbReference>
<evidence type="ECO:0000313" key="10">
    <source>
        <dbReference type="EMBL" id="HJA02639.1"/>
    </source>
</evidence>
<evidence type="ECO:0000259" key="9">
    <source>
        <dbReference type="Pfam" id="PF16875"/>
    </source>
</evidence>
<feature type="domain" description="Glycosyl hydrolase family 36 N-terminal" evidence="9">
    <location>
        <begin position="28"/>
        <end position="281"/>
    </location>
</feature>
<evidence type="ECO:0000256" key="2">
    <source>
        <dbReference type="ARBA" id="ARBA00012755"/>
    </source>
</evidence>
<feature type="binding site" evidence="7">
    <location>
        <position position="545"/>
    </location>
    <ligand>
        <name>substrate</name>
    </ligand>
</feature>
<evidence type="ECO:0000256" key="5">
    <source>
        <dbReference type="PIRNR" id="PIRNR005536"/>
    </source>
</evidence>
<dbReference type="SUPFAM" id="SSF51445">
    <property type="entry name" value="(Trans)glycosidases"/>
    <property type="match status" value="1"/>
</dbReference>
<dbReference type="Pfam" id="PF16875">
    <property type="entry name" value="Glyco_hydro_36N"/>
    <property type="match status" value="1"/>
</dbReference>
<dbReference type="InterPro" id="IPR013785">
    <property type="entry name" value="Aldolase_TIM"/>
</dbReference>
<comment type="similarity">
    <text evidence="5">Belongs to the glycosyl hydrolase.</text>
</comment>
<feature type="binding site" evidence="7">
    <location>
        <position position="523"/>
    </location>
    <ligand>
        <name>substrate</name>
    </ligand>
</feature>
<evidence type="ECO:0000259" key="8">
    <source>
        <dbReference type="Pfam" id="PF16874"/>
    </source>
</evidence>
<dbReference type="Proteomes" id="UP000824221">
    <property type="component" value="Unassembled WGS sequence"/>
</dbReference>
<sequence>MIEFDREKTCFFLNGKNYSYVMAVNGVGMLQHIYYGKKLSSSDAAFLVKTHGEAYAPHADDPNYDMQTDMMPSECGSFARGDFREPTVVIERADGARMSRFRYLSHQIEKGALPLQGMPCARQADETLIVTLKDDFSDTEIDLKYCVSDASDVLVRSLAVRNVGSEPVQVKKAFSFCAELPDTRRVFSALRLTGAWGRERAPVVSPLSEGVLRLRSSRGYSSHHMNPFLALIEENAGEERGECYGFALLYSGSFALTAELTHNGITRVQGGIGDEFFSWKLCAGETLETPQAALCYSAQGLGGMSRAYHDFFRTAVVDPKYVYARRPIVVNNWEATYFDFDNEKLFAIIDEAAKLGVDTFVLDDGWFGKRDSDTSGLGDWTVNENKLKGGLRAVIDRCKQRGLKFGLWFEPEMVSEDSDLFRTHPDWAIAKAGVEPCRGRTQLILDFTRKEVVDYIFEAVSKILRENDISYVKWDKNREMTENFTKDLPPDRQGEFCHRYVLGFYDLAKRLTEAFPDVFFEGCASGGGRFDGGALYYFPQSWTSDDTDALERTKIQWGTSILYPVSSMSCHVSACPNHQTGRTTPFATRGAVASLGATGYELDLTKLSEEEKQQVIKQVENYKRIDELILKGDLYRLSDPFNSNYFCEMLVSKDKSHAYFVGVQFHAYPCDHERVLFLHGLDAEKTYRIKELGVTASGAALMDAGLCLPHLQDCGAWTWHIEEV</sequence>
<dbReference type="Pfam" id="PF16874">
    <property type="entry name" value="Glyco_hydro_36C"/>
    <property type="match status" value="1"/>
</dbReference>
<feature type="active site" description="Proton donor" evidence="6">
    <location>
        <position position="545"/>
    </location>
</feature>
<dbReference type="Gene3D" id="3.20.20.70">
    <property type="entry name" value="Aldolase class I"/>
    <property type="match status" value="1"/>
</dbReference>
<dbReference type="PRINTS" id="PR00743">
    <property type="entry name" value="GLHYDRLASE36"/>
</dbReference>
<dbReference type="InterPro" id="IPR002252">
    <property type="entry name" value="Glyco_hydro_36"/>
</dbReference>
<gene>
    <name evidence="10" type="ORF">H9797_04580</name>
</gene>
<dbReference type="InterPro" id="IPR038417">
    <property type="entry name" value="Alpga-gal_N_sf"/>
</dbReference>
<feature type="binding site" evidence="7">
    <location>
        <begin position="473"/>
        <end position="477"/>
    </location>
    <ligand>
        <name>substrate</name>
    </ligand>
</feature>
<evidence type="ECO:0000313" key="11">
    <source>
        <dbReference type="Proteomes" id="UP000824221"/>
    </source>
</evidence>
<comment type="caution">
    <text evidence="10">The sequence shown here is derived from an EMBL/GenBank/DDBJ whole genome shotgun (WGS) entry which is preliminary data.</text>
</comment>
<dbReference type="InterPro" id="IPR031705">
    <property type="entry name" value="Glyco_hydro_36_C"/>
</dbReference>
<dbReference type="PANTHER" id="PTHR43053:SF3">
    <property type="entry name" value="ALPHA-GALACTOSIDASE C-RELATED"/>
    <property type="match status" value="1"/>
</dbReference>
<dbReference type="FunFam" id="3.20.20.70:FF:000118">
    <property type="entry name" value="Alpha-galactosidase"/>
    <property type="match status" value="1"/>
</dbReference>
<dbReference type="InterPro" id="IPR050985">
    <property type="entry name" value="Alpha-glycosidase_related"/>
</dbReference>
<dbReference type="Gene3D" id="2.70.98.60">
    <property type="entry name" value="alpha-galactosidase from lactobacil brevis"/>
    <property type="match status" value="1"/>
</dbReference>
<feature type="binding site" evidence="7">
    <location>
        <position position="196"/>
    </location>
    <ligand>
        <name>substrate</name>
    </ligand>
</feature>
<proteinExistence type="inferred from homology"/>
<feature type="active site" description="Nucleophile" evidence="6">
    <location>
        <position position="475"/>
    </location>
</feature>
<protein>
    <recommendedName>
        <fullName evidence="2 5">Alpha-galactosidase</fullName>
        <ecNumber evidence="2 5">3.2.1.22</ecNumber>
    </recommendedName>
</protein>
<accession>A0A9D2KEI4</accession>
<dbReference type="InterPro" id="IPR000111">
    <property type="entry name" value="Glyco_hydro_27/36_CS"/>
</dbReference>
<dbReference type="Gene3D" id="2.60.40.1180">
    <property type="entry name" value="Golgi alpha-mannosidase II"/>
    <property type="match status" value="1"/>
</dbReference>